<dbReference type="PROSITE" id="PS00798">
    <property type="entry name" value="ALDOKETO_REDUCTASE_1"/>
    <property type="match status" value="1"/>
</dbReference>
<dbReference type="RefSeq" id="WP_345177700.1">
    <property type="nucleotide sequence ID" value="NZ_BAABFQ010000006.1"/>
</dbReference>
<evidence type="ECO:0000313" key="6">
    <source>
        <dbReference type="Proteomes" id="UP001595956"/>
    </source>
</evidence>
<evidence type="ECO:0000259" key="4">
    <source>
        <dbReference type="Pfam" id="PF00248"/>
    </source>
</evidence>
<evidence type="ECO:0000256" key="1">
    <source>
        <dbReference type="ARBA" id="ARBA00007905"/>
    </source>
</evidence>
<dbReference type="PANTHER" id="PTHR43827">
    <property type="entry name" value="2,5-DIKETO-D-GLUCONIC ACID REDUCTASE"/>
    <property type="match status" value="1"/>
</dbReference>
<sequence>MTVPTITLNDQTTIPQLGFGVFQVPPEQTQATVETAFGVGYRHIDTAQMYQNEAGVGAAIAAAGLPRDELYVTSKLNNGLHRPDDARRSFDETLQRLGLDRIDLFLIHWPLPTRYDGDFVSTWRTLAEFVADGRATSVGVSNFQPAHLDRIVEETGVVPVVNQIEVHPYFGNEEARAASHRHGIAVEAWSPIAQGDVLGDEVVGKIAAAHGKTPSQVTLRWHVERGDIVFPKSMHEERMRENFEIFDFSLSAAEVAEITALDRGEEGRRGPNPDTFDWIPD</sequence>
<dbReference type="PIRSF" id="PIRSF000097">
    <property type="entry name" value="AKR"/>
    <property type="match status" value="1"/>
</dbReference>
<feature type="domain" description="NADP-dependent oxidoreductase" evidence="4">
    <location>
        <begin position="23"/>
        <end position="262"/>
    </location>
</feature>
<reference evidence="6" key="1">
    <citation type="journal article" date="2019" name="Int. J. Syst. Evol. Microbiol.">
        <title>The Global Catalogue of Microorganisms (GCM) 10K type strain sequencing project: providing services to taxonomists for standard genome sequencing and annotation.</title>
        <authorList>
            <consortium name="The Broad Institute Genomics Platform"/>
            <consortium name="The Broad Institute Genome Sequencing Center for Infectious Disease"/>
            <person name="Wu L."/>
            <person name="Ma J."/>
        </authorList>
    </citation>
    <scope>NUCLEOTIDE SEQUENCE [LARGE SCALE GENOMIC DNA]</scope>
    <source>
        <strain evidence="6">KACC 13778</strain>
    </source>
</reference>
<protein>
    <submittedName>
        <fullName evidence="5">Aldo/keto reductase</fullName>
    </submittedName>
</protein>
<accession>A0ABW0MUL4</accession>
<comment type="caution">
    <text evidence="5">The sequence shown here is derived from an EMBL/GenBank/DDBJ whole genome shotgun (WGS) entry which is preliminary data.</text>
</comment>
<dbReference type="EMBL" id="JBHSMD010000001">
    <property type="protein sequence ID" value="MFC5491971.1"/>
    <property type="molecule type" value="Genomic_DNA"/>
</dbReference>
<dbReference type="InterPro" id="IPR036812">
    <property type="entry name" value="NAD(P)_OxRdtase_dom_sf"/>
</dbReference>
<dbReference type="Pfam" id="PF00248">
    <property type="entry name" value="Aldo_ket_red"/>
    <property type="match status" value="1"/>
</dbReference>
<dbReference type="SUPFAM" id="SSF51430">
    <property type="entry name" value="NAD(P)-linked oxidoreductase"/>
    <property type="match status" value="1"/>
</dbReference>
<name>A0ABW0MUL4_9ACTN</name>
<dbReference type="Gene3D" id="3.20.20.100">
    <property type="entry name" value="NADP-dependent oxidoreductase domain"/>
    <property type="match status" value="1"/>
</dbReference>
<proteinExistence type="inferred from homology"/>
<dbReference type="InterPro" id="IPR023210">
    <property type="entry name" value="NADP_OxRdtase_dom"/>
</dbReference>
<keyword evidence="2" id="KW-0521">NADP</keyword>
<dbReference type="Proteomes" id="UP001595956">
    <property type="component" value="Unassembled WGS sequence"/>
</dbReference>
<dbReference type="InterPro" id="IPR018170">
    <property type="entry name" value="Aldo/ket_reductase_CS"/>
</dbReference>
<dbReference type="PRINTS" id="PR00069">
    <property type="entry name" value="ALDKETRDTASE"/>
</dbReference>
<evidence type="ECO:0000313" key="5">
    <source>
        <dbReference type="EMBL" id="MFC5491971.1"/>
    </source>
</evidence>
<gene>
    <name evidence="5" type="ORF">ACFPKY_02610</name>
</gene>
<dbReference type="InterPro" id="IPR020471">
    <property type="entry name" value="AKR"/>
</dbReference>
<organism evidence="5 6">
    <name type="scientific">Nocardioides caricicola</name>
    <dbReference type="NCBI Taxonomy" id="634770"/>
    <lineage>
        <taxon>Bacteria</taxon>
        <taxon>Bacillati</taxon>
        <taxon>Actinomycetota</taxon>
        <taxon>Actinomycetes</taxon>
        <taxon>Propionibacteriales</taxon>
        <taxon>Nocardioidaceae</taxon>
        <taxon>Nocardioides</taxon>
    </lineage>
</organism>
<keyword evidence="6" id="KW-1185">Reference proteome</keyword>
<keyword evidence="3" id="KW-0560">Oxidoreductase</keyword>
<dbReference type="PANTHER" id="PTHR43827:SF3">
    <property type="entry name" value="NADP-DEPENDENT OXIDOREDUCTASE DOMAIN-CONTAINING PROTEIN"/>
    <property type="match status" value="1"/>
</dbReference>
<evidence type="ECO:0000256" key="2">
    <source>
        <dbReference type="ARBA" id="ARBA00022857"/>
    </source>
</evidence>
<comment type="similarity">
    <text evidence="1">Belongs to the aldo/keto reductase family.</text>
</comment>
<evidence type="ECO:0000256" key="3">
    <source>
        <dbReference type="ARBA" id="ARBA00023002"/>
    </source>
</evidence>